<comment type="caution">
    <text evidence="1">The sequence shown here is derived from an EMBL/GenBank/DDBJ whole genome shotgun (WGS) entry which is preliminary data.</text>
</comment>
<dbReference type="RefSeq" id="WP_378091558.1">
    <property type="nucleotide sequence ID" value="NZ_JBHSEP010000001.1"/>
</dbReference>
<accession>A0ABV9F5C1</accession>
<proteinExistence type="predicted"/>
<dbReference type="PANTHER" id="PTHR48098">
    <property type="entry name" value="ENTEROCHELIN ESTERASE-RELATED"/>
    <property type="match status" value="1"/>
</dbReference>
<dbReference type="Pfam" id="PF00756">
    <property type="entry name" value="Esterase"/>
    <property type="match status" value="1"/>
</dbReference>
<dbReference type="Gene3D" id="3.40.50.1820">
    <property type="entry name" value="alpha/beta hydrolase"/>
    <property type="match status" value="1"/>
</dbReference>
<dbReference type="InterPro" id="IPR029058">
    <property type="entry name" value="AB_hydrolase_fold"/>
</dbReference>
<name>A0ABV9F5C1_9BACL</name>
<dbReference type="EMBL" id="JBHSEP010000001">
    <property type="protein sequence ID" value="MFC4596931.1"/>
    <property type="molecule type" value="Genomic_DNA"/>
</dbReference>
<organism evidence="1 2">
    <name type="scientific">Cohnella hongkongensis</name>
    <dbReference type="NCBI Taxonomy" id="178337"/>
    <lineage>
        <taxon>Bacteria</taxon>
        <taxon>Bacillati</taxon>
        <taxon>Bacillota</taxon>
        <taxon>Bacilli</taxon>
        <taxon>Bacillales</taxon>
        <taxon>Paenibacillaceae</taxon>
        <taxon>Cohnella</taxon>
    </lineage>
</organism>
<dbReference type="GO" id="GO:0016787">
    <property type="term" value="F:hydrolase activity"/>
    <property type="evidence" value="ECO:0007669"/>
    <property type="project" value="UniProtKB-KW"/>
</dbReference>
<keyword evidence="2" id="KW-1185">Reference proteome</keyword>
<dbReference type="PANTHER" id="PTHR48098:SF1">
    <property type="entry name" value="DIACYLGLYCEROL ACYLTRANSFERASE_MYCOLYLTRANSFERASE AG85A"/>
    <property type="match status" value="1"/>
</dbReference>
<dbReference type="Proteomes" id="UP001596028">
    <property type="component" value="Unassembled WGS sequence"/>
</dbReference>
<sequence>MALLQCSFYSDSLNISASMNVILPQGEKSRPLKTLYLLHGLSDDHTIWCRRTSIERYAEACGIAVVMPAVNRSFYTDMAHGAKYWTFVSEELPRLARSFFPLSERREDNFAAGLSMGGYGALKLALSHPDRFAAAASLSGTVDVHRIAAENFAEDARLIVDDPSSLPGSPLDLFALAERAAGKPGAPLLYQCCGTEDFLYADNVRFRDHCRRLGLPLTYEEEPGAHEWGYWDFKIRRVLEWLPLRAD</sequence>
<protein>
    <submittedName>
        <fullName evidence="1">Alpha/beta hydrolase</fullName>
    </submittedName>
</protein>
<evidence type="ECO:0000313" key="1">
    <source>
        <dbReference type="EMBL" id="MFC4596931.1"/>
    </source>
</evidence>
<keyword evidence="1" id="KW-0378">Hydrolase</keyword>
<dbReference type="InterPro" id="IPR000801">
    <property type="entry name" value="Esterase-like"/>
</dbReference>
<reference evidence="2" key="1">
    <citation type="journal article" date="2019" name="Int. J. Syst. Evol. Microbiol.">
        <title>The Global Catalogue of Microorganisms (GCM) 10K type strain sequencing project: providing services to taxonomists for standard genome sequencing and annotation.</title>
        <authorList>
            <consortium name="The Broad Institute Genomics Platform"/>
            <consortium name="The Broad Institute Genome Sequencing Center for Infectious Disease"/>
            <person name="Wu L."/>
            <person name="Ma J."/>
        </authorList>
    </citation>
    <scope>NUCLEOTIDE SEQUENCE [LARGE SCALE GENOMIC DNA]</scope>
    <source>
        <strain evidence="2">CCUG 49571</strain>
    </source>
</reference>
<gene>
    <name evidence="1" type="ORF">ACFO3S_01665</name>
</gene>
<dbReference type="InterPro" id="IPR050583">
    <property type="entry name" value="Mycobacterial_A85_antigen"/>
</dbReference>
<evidence type="ECO:0000313" key="2">
    <source>
        <dbReference type="Proteomes" id="UP001596028"/>
    </source>
</evidence>
<dbReference type="SUPFAM" id="SSF53474">
    <property type="entry name" value="alpha/beta-Hydrolases"/>
    <property type="match status" value="1"/>
</dbReference>